<keyword evidence="1" id="KW-0472">Membrane</keyword>
<organism evidence="2 3">
    <name type="scientific">Ectocarpus siliculosus</name>
    <name type="common">Brown alga</name>
    <name type="synonym">Conferva siliculosa</name>
    <dbReference type="NCBI Taxonomy" id="2880"/>
    <lineage>
        <taxon>Eukaryota</taxon>
        <taxon>Sar</taxon>
        <taxon>Stramenopiles</taxon>
        <taxon>Ochrophyta</taxon>
        <taxon>PX clade</taxon>
        <taxon>Phaeophyceae</taxon>
        <taxon>Ectocarpales</taxon>
        <taxon>Ectocarpaceae</taxon>
        <taxon>Ectocarpus</taxon>
    </lineage>
</organism>
<evidence type="ECO:0000313" key="3">
    <source>
        <dbReference type="Proteomes" id="UP000002630"/>
    </source>
</evidence>
<gene>
    <name evidence="2" type="ORF">Esi_0262_0020</name>
</gene>
<keyword evidence="1" id="KW-0812">Transmembrane</keyword>
<keyword evidence="3" id="KW-1185">Reference proteome</keyword>
<proteinExistence type="predicted"/>
<dbReference type="EMBL" id="FN649748">
    <property type="protein sequence ID" value="CBJ31528.1"/>
    <property type="molecule type" value="Genomic_DNA"/>
</dbReference>
<sequence length="100" mass="11569">MSDEEPWEPLTMADYLMLGIVGTFQAFALGVCIHLFRWRKWPPYVTKNVDIVIIMVECSEVAGFHAGIQRTSISAPGARDVRWVRVDICRRFRERSNPEE</sequence>
<accession>D7FU01</accession>
<protein>
    <submittedName>
        <fullName evidence="2">Uncharacterized protein</fullName>
    </submittedName>
</protein>
<feature type="transmembrane region" description="Helical" evidence="1">
    <location>
        <begin position="15"/>
        <end position="36"/>
    </location>
</feature>
<keyword evidence="1" id="KW-1133">Transmembrane helix</keyword>
<dbReference type="EMBL" id="FN648445">
    <property type="protein sequence ID" value="CBJ31528.1"/>
    <property type="molecule type" value="Genomic_DNA"/>
</dbReference>
<evidence type="ECO:0000313" key="2">
    <source>
        <dbReference type="EMBL" id="CBJ31528.1"/>
    </source>
</evidence>
<dbReference type="AlphaFoldDB" id="D7FU01"/>
<dbReference type="InParanoid" id="D7FU01"/>
<dbReference type="Proteomes" id="UP000002630">
    <property type="component" value="Linkage Group LG23"/>
</dbReference>
<evidence type="ECO:0000256" key="1">
    <source>
        <dbReference type="SAM" id="Phobius"/>
    </source>
</evidence>
<name>D7FU01_ECTSI</name>
<reference evidence="2 3" key="1">
    <citation type="journal article" date="2010" name="Nature">
        <title>The Ectocarpus genome and the independent evolution of multicellularity in brown algae.</title>
        <authorList>
            <person name="Cock J.M."/>
            <person name="Sterck L."/>
            <person name="Rouze P."/>
            <person name="Scornet D."/>
            <person name="Allen A.E."/>
            <person name="Amoutzias G."/>
            <person name="Anthouard V."/>
            <person name="Artiguenave F."/>
            <person name="Aury J.M."/>
            <person name="Badger J.H."/>
            <person name="Beszteri B."/>
            <person name="Billiau K."/>
            <person name="Bonnet E."/>
            <person name="Bothwell J.H."/>
            <person name="Bowler C."/>
            <person name="Boyen C."/>
            <person name="Brownlee C."/>
            <person name="Carrano C.J."/>
            <person name="Charrier B."/>
            <person name="Cho G.Y."/>
            <person name="Coelho S.M."/>
            <person name="Collen J."/>
            <person name="Corre E."/>
            <person name="Da Silva C."/>
            <person name="Delage L."/>
            <person name="Delaroque N."/>
            <person name="Dittami S.M."/>
            <person name="Doulbeau S."/>
            <person name="Elias M."/>
            <person name="Farnham G."/>
            <person name="Gachon C.M."/>
            <person name="Gschloessl B."/>
            <person name="Heesch S."/>
            <person name="Jabbari K."/>
            <person name="Jubin C."/>
            <person name="Kawai H."/>
            <person name="Kimura K."/>
            <person name="Kloareg B."/>
            <person name="Kupper F.C."/>
            <person name="Lang D."/>
            <person name="Le Bail A."/>
            <person name="Leblanc C."/>
            <person name="Lerouge P."/>
            <person name="Lohr M."/>
            <person name="Lopez P.J."/>
            <person name="Martens C."/>
            <person name="Maumus F."/>
            <person name="Michel G."/>
            <person name="Miranda-Saavedra D."/>
            <person name="Morales J."/>
            <person name="Moreau H."/>
            <person name="Motomura T."/>
            <person name="Nagasato C."/>
            <person name="Napoli C.A."/>
            <person name="Nelson D.R."/>
            <person name="Nyvall-Collen P."/>
            <person name="Peters A.F."/>
            <person name="Pommier C."/>
            <person name="Potin P."/>
            <person name="Poulain J."/>
            <person name="Quesneville H."/>
            <person name="Read B."/>
            <person name="Rensing S.A."/>
            <person name="Ritter A."/>
            <person name="Rousvoal S."/>
            <person name="Samanta M."/>
            <person name="Samson G."/>
            <person name="Schroeder D.C."/>
            <person name="Segurens B."/>
            <person name="Strittmatter M."/>
            <person name="Tonon T."/>
            <person name="Tregear J.W."/>
            <person name="Valentin K."/>
            <person name="von Dassow P."/>
            <person name="Yamagishi T."/>
            <person name="Van de Peer Y."/>
            <person name="Wincker P."/>
        </authorList>
    </citation>
    <scope>NUCLEOTIDE SEQUENCE [LARGE SCALE GENOMIC DNA]</scope>
    <source>
        <strain evidence="3">Ec32 / CCAP1310/4</strain>
    </source>
</reference>